<evidence type="ECO:0008006" key="8">
    <source>
        <dbReference type="Google" id="ProtNLM"/>
    </source>
</evidence>
<feature type="transmembrane region" description="Helical" evidence="5">
    <location>
        <begin position="176"/>
        <end position="194"/>
    </location>
</feature>
<dbReference type="EMBL" id="MCGO01000015">
    <property type="protein sequence ID" value="ORY46982.1"/>
    <property type="molecule type" value="Genomic_DNA"/>
</dbReference>
<accession>A0A1Y2CIX4</accession>
<dbReference type="GO" id="GO:0015095">
    <property type="term" value="F:magnesium ion transmembrane transporter activity"/>
    <property type="evidence" value="ECO:0007669"/>
    <property type="project" value="InterPro"/>
</dbReference>
<evidence type="ECO:0000256" key="4">
    <source>
        <dbReference type="ARBA" id="ARBA00023136"/>
    </source>
</evidence>
<feature type="transmembrane region" description="Helical" evidence="5">
    <location>
        <begin position="7"/>
        <end position="25"/>
    </location>
</feature>
<organism evidence="6 7">
    <name type="scientific">Rhizoclosmatium globosum</name>
    <dbReference type="NCBI Taxonomy" id="329046"/>
    <lineage>
        <taxon>Eukaryota</taxon>
        <taxon>Fungi</taxon>
        <taxon>Fungi incertae sedis</taxon>
        <taxon>Chytridiomycota</taxon>
        <taxon>Chytridiomycota incertae sedis</taxon>
        <taxon>Chytridiomycetes</taxon>
        <taxon>Chytridiales</taxon>
        <taxon>Chytriomycetaceae</taxon>
        <taxon>Rhizoclosmatium</taxon>
    </lineage>
</organism>
<proteinExistence type="predicted"/>
<dbReference type="AlphaFoldDB" id="A0A1Y2CIX4"/>
<reference evidence="6 7" key="1">
    <citation type="submission" date="2016-07" db="EMBL/GenBank/DDBJ databases">
        <title>Pervasive Adenine N6-methylation of Active Genes in Fungi.</title>
        <authorList>
            <consortium name="DOE Joint Genome Institute"/>
            <person name="Mondo S.J."/>
            <person name="Dannebaum R.O."/>
            <person name="Kuo R.C."/>
            <person name="Labutti K."/>
            <person name="Haridas S."/>
            <person name="Kuo A."/>
            <person name="Salamov A."/>
            <person name="Ahrendt S.R."/>
            <person name="Lipzen A."/>
            <person name="Sullivan W."/>
            <person name="Andreopoulos W.B."/>
            <person name="Clum A."/>
            <person name="Lindquist E."/>
            <person name="Daum C."/>
            <person name="Ramamoorthy G.K."/>
            <person name="Gryganskyi A."/>
            <person name="Culley D."/>
            <person name="Magnuson J.K."/>
            <person name="James T.Y."/>
            <person name="O'Malley M.A."/>
            <person name="Stajich J.E."/>
            <person name="Spatafora J.W."/>
            <person name="Visel A."/>
            <person name="Grigoriev I.V."/>
        </authorList>
    </citation>
    <scope>NUCLEOTIDE SEQUENCE [LARGE SCALE GENOMIC DNA]</scope>
    <source>
        <strain evidence="6 7">JEL800</strain>
    </source>
</reference>
<dbReference type="OrthoDB" id="6428174at2759"/>
<feature type="transmembrane region" description="Helical" evidence="5">
    <location>
        <begin position="37"/>
        <end position="60"/>
    </location>
</feature>
<evidence type="ECO:0000256" key="1">
    <source>
        <dbReference type="ARBA" id="ARBA00004141"/>
    </source>
</evidence>
<evidence type="ECO:0000256" key="2">
    <source>
        <dbReference type="ARBA" id="ARBA00022692"/>
    </source>
</evidence>
<evidence type="ECO:0000313" key="6">
    <source>
        <dbReference type="EMBL" id="ORY46982.1"/>
    </source>
</evidence>
<feature type="transmembrane region" description="Helical" evidence="5">
    <location>
        <begin position="142"/>
        <end position="164"/>
    </location>
</feature>
<dbReference type="Proteomes" id="UP000193642">
    <property type="component" value="Unassembled WGS sequence"/>
</dbReference>
<dbReference type="Pfam" id="PF05653">
    <property type="entry name" value="Mg_trans_NIPA"/>
    <property type="match status" value="1"/>
</dbReference>
<dbReference type="PANTHER" id="PTHR12570:SF92">
    <property type="entry name" value="SPICHTHYIN, ISOFORM B"/>
    <property type="match status" value="1"/>
</dbReference>
<gene>
    <name evidence="6" type="ORF">BCR33DRAFT_114518</name>
</gene>
<evidence type="ECO:0000313" key="7">
    <source>
        <dbReference type="Proteomes" id="UP000193642"/>
    </source>
</evidence>
<evidence type="ECO:0000256" key="3">
    <source>
        <dbReference type="ARBA" id="ARBA00022989"/>
    </source>
</evidence>
<dbReference type="GO" id="GO:0016020">
    <property type="term" value="C:membrane"/>
    <property type="evidence" value="ECO:0007669"/>
    <property type="project" value="UniProtKB-SubCell"/>
</dbReference>
<keyword evidence="2 5" id="KW-0812">Transmembrane</keyword>
<name>A0A1Y2CIX4_9FUNG</name>
<dbReference type="InterPro" id="IPR008521">
    <property type="entry name" value="Mg_trans_NIPA"/>
</dbReference>
<comment type="caution">
    <text evidence="6">The sequence shown here is derived from an EMBL/GenBank/DDBJ whole genome shotgun (WGS) entry which is preliminary data.</text>
</comment>
<comment type="subcellular location">
    <subcellularLocation>
        <location evidence="1">Membrane</location>
        <topology evidence="1">Multi-pass membrane protein</topology>
    </subcellularLocation>
</comment>
<sequence>MSFIGKMGCGICIFGVLEIVVHVLTDQQVLTVPIFMAYVTSTSFLVYSAFITVLVLFLKFYAEPRYAKKTPFVYIAMSSCGGSYLVLSAQGVGSAIAYSTKNWTTDNQFLQWPLYPLILFMVLAVIYQITYLNKALAVNSSAVIYPISFVCFNVMTLISTAFLYFKLPVDNVEDGISVVVGLLTIIGGVVLLSISKNESKMIIEQDSLNDISTEKLLRVQPRILQKAIFQYRMA</sequence>
<dbReference type="PANTHER" id="PTHR12570">
    <property type="match status" value="1"/>
</dbReference>
<feature type="transmembrane region" description="Helical" evidence="5">
    <location>
        <begin position="72"/>
        <end position="92"/>
    </location>
</feature>
<keyword evidence="4 5" id="KW-0472">Membrane</keyword>
<feature type="transmembrane region" description="Helical" evidence="5">
    <location>
        <begin position="112"/>
        <end position="130"/>
    </location>
</feature>
<keyword evidence="7" id="KW-1185">Reference proteome</keyword>
<evidence type="ECO:0000256" key="5">
    <source>
        <dbReference type="SAM" id="Phobius"/>
    </source>
</evidence>
<protein>
    <recommendedName>
        <fullName evidence="8">DUF803-domain-containing protein</fullName>
    </recommendedName>
</protein>
<keyword evidence="3 5" id="KW-1133">Transmembrane helix</keyword>